<evidence type="ECO:0000313" key="3">
    <source>
        <dbReference type="WBParaSite" id="ACRNAN_Path_118.g426.t1"/>
    </source>
</evidence>
<keyword evidence="2" id="KW-1185">Reference proteome</keyword>
<accession>A0A914BWU6</accession>
<dbReference type="WBParaSite" id="ACRNAN_Path_118.g426.t1">
    <property type="protein sequence ID" value="ACRNAN_Path_118.g426.t1"/>
    <property type="gene ID" value="ACRNAN_Path_118.g426"/>
</dbReference>
<dbReference type="PANTHER" id="PTHR47326">
    <property type="entry name" value="TRANSPOSABLE ELEMENT TC3 TRANSPOSASE-LIKE PROTEIN"/>
    <property type="match status" value="1"/>
</dbReference>
<dbReference type="InterPro" id="IPR038717">
    <property type="entry name" value="Tc1-like_DDE_dom"/>
</dbReference>
<reference evidence="3" key="1">
    <citation type="submission" date="2022-11" db="UniProtKB">
        <authorList>
            <consortium name="WormBaseParasite"/>
        </authorList>
    </citation>
    <scope>IDENTIFICATION</scope>
</reference>
<sequence>MLISCYIELLDEVILPACEDVYPDGNFVYQQDGAPAHKDKRTQRYLEEHAPFIPASQWPAYSPDLNPCDYRLWAWMKQKLYEKGTALNLVELKTRIREVWDELDVETIRKWLRELRPRLQKVIDDAKPIQQYFNKV</sequence>
<protein>
    <submittedName>
        <fullName evidence="3">Tc1-like transposase DDE domain-containing protein</fullName>
    </submittedName>
</protein>
<proteinExistence type="predicted"/>
<evidence type="ECO:0000313" key="2">
    <source>
        <dbReference type="Proteomes" id="UP000887540"/>
    </source>
</evidence>
<dbReference type="PANTHER" id="PTHR47326:SF1">
    <property type="entry name" value="HTH PSQ-TYPE DOMAIN-CONTAINING PROTEIN"/>
    <property type="match status" value="1"/>
</dbReference>
<organism evidence="2 3">
    <name type="scientific">Acrobeloides nanus</name>
    <dbReference type="NCBI Taxonomy" id="290746"/>
    <lineage>
        <taxon>Eukaryota</taxon>
        <taxon>Metazoa</taxon>
        <taxon>Ecdysozoa</taxon>
        <taxon>Nematoda</taxon>
        <taxon>Chromadorea</taxon>
        <taxon>Rhabditida</taxon>
        <taxon>Tylenchina</taxon>
        <taxon>Cephalobomorpha</taxon>
        <taxon>Cephaloboidea</taxon>
        <taxon>Cephalobidae</taxon>
        <taxon>Acrobeloides</taxon>
    </lineage>
</organism>
<dbReference type="Pfam" id="PF13358">
    <property type="entry name" value="DDE_3"/>
    <property type="match status" value="1"/>
</dbReference>
<dbReference type="AlphaFoldDB" id="A0A914BWU6"/>
<evidence type="ECO:0000259" key="1">
    <source>
        <dbReference type="Pfam" id="PF13358"/>
    </source>
</evidence>
<dbReference type="InterPro" id="IPR036397">
    <property type="entry name" value="RNaseH_sf"/>
</dbReference>
<name>A0A914BWU6_9BILA</name>
<feature type="domain" description="Tc1-like transposase DDE" evidence="1">
    <location>
        <begin position="32"/>
        <end position="87"/>
    </location>
</feature>
<dbReference type="Proteomes" id="UP000887540">
    <property type="component" value="Unplaced"/>
</dbReference>
<dbReference type="Gene3D" id="3.30.420.10">
    <property type="entry name" value="Ribonuclease H-like superfamily/Ribonuclease H"/>
    <property type="match status" value="1"/>
</dbReference>
<dbReference type="GO" id="GO:0003676">
    <property type="term" value="F:nucleic acid binding"/>
    <property type="evidence" value="ECO:0007669"/>
    <property type="project" value="InterPro"/>
</dbReference>